<feature type="region of interest" description="Disordered" evidence="1">
    <location>
        <begin position="429"/>
        <end position="494"/>
    </location>
</feature>
<evidence type="ECO:0000259" key="2">
    <source>
        <dbReference type="Pfam" id="PF02720"/>
    </source>
</evidence>
<protein>
    <submittedName>
        <fullName evidence="3">DUF222 domain-containing protein</fullName>
    </submittedName>
</protein>
<evidence type="ECO:0000256" key="1">
    <source>
        <dbReference type="SAM" id="MobiDB-lite"/>
    </source>
</evidence>
<proteinExistence type="predicted"/>
<comment type="caution">
    <text evidence="3">The sequence shown here is derived from an EMBL/GenBank/DDBJ whole genome shotgun (WGS) entry which is preliminary data.</text>
</comment>
<keyword evidence="4" id="KW-1185">Reference proteome</keyword>
<feature type="compositionally biased region" description="Pro residues" evidence="1">
    <location>
        <begin position="485"/>
        <end position="494"/>
    </location>
</feature>
<feature type="domain" description="DUF222" evidence="2">
    <location>
        <begin position="51"/>
        <end position="346"/>
    </location>
</feature>
<evidence type="ECO:0000313" key="4">
    <source>
        <dbReference type="Proteomes" id="UP000588586"/>
    </source>
</evidence>
<dbReference type="EMBL" id="JABEPQ010000002">
    <property type="protein sequence ID" value="NNM46251.1"/>
    <property type="molecule type" value="Genomic_DNA"/>
</dbReference>
<dbReference type="CDD" id="cd00085">
    <property type="entry name" value="HNHc"/>
    <property type="match status" value="1"/>
</dbReference>
<gene>
    <name evidence="3" type="ORF">HJG52_09565</name>
</gene>
<evidence type="ECO:0000313" key="3">
    <source>
        <dbReference type="EMBL" id="NNM46251.1"/>
    </source>
</evidence>
<sequence>MARTPTLPQRRQAVEAACAAMEGLAAELWNAQGEELAPLMELFDRVEELAAASRFAVVNEGVERGDVGGSTGGGTAGLQRWVRDHAPSLRAGGSAAVVTVVEAAQHPRFAAVKEAVADAVVPVGNAACVVEEYRRIAHRLKPAAKEPVLTELLERAKVGTRTEIRRLRPALIARYGVDGEFQCDQDHLHQATSLSQPHGDGSGLFEYRMVADGEAKAALEAAIQALSAPRPADGEPDQRPSRQRRFEALLEVVRRGVASADGVPSTPKAQLMVTMDLPDLVARTGAGTVLGSSMTGDLIGPETIRRIACGAGVTPVVLGGKGEILDLGRTQRLFSAAQIRALWLRDQHCTFPGCTVPAAWCDAHHLWHWVDGGPTDLDFAALACDAHHTVIHRKGLHGQVVDGKVVWDLTPGSYDHWLRQRLAAAGDLAAGQAPARQRDDGSPFIDSTPAQNHVRGDGDAKGLVPYDRPEARSYDVWGQLDPGTPDEPPPPWHP</sequence>
<reference evidence="3 4" key="1">
    <citation type="submission" date="2020-04" db="EMBL/GenBank/DDBJ databases">
        <title>Knoellia sp. isolate from air conditioner.</title>
        <authorList>
            <person name="Chea S."/>
            <person name="Kim D.-U."/>
        </authorList>
    </citation>
    <scope>NUCLEOTIDE SEQUENCE [LARGE SCALE GENOMIC DNA]</scope>
    <source>
        <strain evidence="3 4">DB2414S</strain>
    </source>
</reference>
<accession>A0A849HIV9</accession>
<dbReference type="InterPro" id="IPR003615">
    <property type="entry name" value="HNH_nuc"/>
</dbReference>
<dbReference type="AlphaFoldDB" id="A0A849HIV9"/>
<dbReference type="RefSeq" id="WP_171243373.1">
    <property type="nucleotide sequence ID" value="NZ_JABEPQ010000002.1"/>
</dbReference>
<dbReference type="Pfam" id="PF02720">
    <property type="entry name" value="DUF222"/>
    <property type="match status" value="1"/>
</dbReference>
<dbReference type="Proteomes" id="UP000588586">
    <property type="component" value="Unassembled WGS sequence"/>
</dbReference>
<organism evidence="3 4">
    <name type="scientific">Knoellia koreensis</name>
    <dbReference type="NCBI Taxonomy" id="2730921"/>
    <lineage>
        <taxon>Bacteria</taxon>
        <taxon>Bacillati</taxon>
        <taxon>Actinomycetota</taxon>
        <taxon>Actinomycetes</taxon>
        <taxon>Micrococcales</taxon>
        <taxon>Intrasporangiaceae</taxon>
        <taxon>Knoellia</taxon>
    </lineage>
</organism>
<name>A0A849HIV9_9MICO</name>
<dbReference type="InterPro" id="IPR003870">
    <property type="entry name" value="DUF222"/>
</dbReference>